<comment type="caution">
    <text evidence="1">The sequence shown here is derived from an EMBL/GenBank/DDBJ whole genome shotgun (WGS) entry which is preliminary data.</text>
</comment>
<dbReference type="Proteomes" id="UP001064048">
    <property type="component" value="Chromosome 10"/>
</dbReference>
<gene>
    <name evidence="1" type="ORF">MSG28_006089</name>
</gene>
<proteinExistence type="predicted"/>
<name>A0ACC0JDH7_CHOFU</name>
<keyword evidence="2" id="KW-1185">Reference proteome</keyword>
<evidence type="ECO:0000313" key="1">
    <source>
        <dbReference type="EMBL" id="KAI8422181.1"/>
    </source>
</evidence>
<reference evidence="1 2" key="1">
    <citation type="journal article" date="2022" name="Genome Biol. Evol.">
        <title>The Spruce Budworm Genome: Reconstructing the Evolutionary History of Antifreeze Proteins.</title>
        <authorList>
            <person name="Beliveau C."/>
            <person name="Gagne P."/>
            <person name="Picq S."/>
            <person name="Vernygora O."/>
            <person name="Keeling C.I."/>
            <person name="Pinkney K."/>
            <person name="Doucet D."/>
            <person name="Wen F."/>
            <person name="Johnston J.S."/>
            <person name="Maaroufi H."/>
            <person name="Boyle B."/>
            <person name="Laroche J."/>
            <person name="Dewar K."/>
            <person name="Juretic N."/>
            <person name="Blackburn G."/>
            <person name="Nisole A."/>
            <person name="Brunet B."/>
            <person name="Brandao M."/>
            <person name="Lumley L."/>
            <person name="Duan J."/>
            <person name="Quan G."/>
            <person name="Lucarotti C.J."/>
            <person name="Roe A.D."/>
            <person name="Sperling F.A.H."/>
            <person name="Levesque R.C."/>
            <person name="Cusson M."/>
        </authorList>
    </citation>
    <scope>NUCLEOTIDE SEQUENCE [LARGE SCALE GENOMIC DNA]</scope>
    <source>
        <strain evidence="1">Glfc:IPQL:Cfum</strain>
    </source>
</reference>
<dbReference type="EMBL" id="CM046110">
    <property type="protein sequence ID" value="KAI8422181.1"/>
    <property type="molecule type" value="Genomic_DNA"/>
</dbReference>
<evidence type="ECO:0000313" key="2">
    <source>
        <dbReference type="Proteomes" id="UP001064048"/>
    </source>
</evidence>
<protein>
    <submittedName>
        <fullName evidence="1">Uncharacterized protein</fullName>
    </submittedName>
</protein>
<sequence length="739" mass="82723">MQNFTRLFSSSKSRFLGSVNSEIKKYLTRNEFRAFAVTSEMASDSNWRGVPLTEIWGSQSPWGAPEFPLVAPAFNHTVLYHIPSNGSVADDRPPKPQIGHDKWDHDYVRMPCSSQSLYPVEDDSGETHLKKRWELIETALCKPIRNSEELATAILSYNTQFKESWKFSALHKLFNEHLEEEESQCFFDVTLPEIAKLALALPKLIQAPIPLLKQHKNRSISLSQQQISSLLANAFFCTFPRRNSTKKTSEYASFPHINFITLYNTNGSDAVLEKLTCLCHYFKRVCSKVPVGVLTFSRRSVPPRRCPAWPAAARPLGAVPLHVDSQHTIEDAGQLLQMDFANKYLGGGVLGYGCVQEEIRFVICPELMASMLFTEVLRPNEALMMIGCERYSNYAGYGSSFRWAGEHRDPAPCDSSLRRRTAVLALDAQPSGARAHEHQPGAVLRDLNKAWVGFSFYTEDAECLQYPGVATGNWGCGAFGGSPALKSLVQLMACAEARRPMAYYTFQDAKIRDEIISVYNLLARHNVTVGQLYHLILRFCQTDVRKGHLHTFIEQCLKDGGKPASPMPPPAEVPEQMDISDVADDCVIEIPESLERELLKQLKESPDLFSQDEADSEETQVLFINEPDAPEKDTTMKERASASKVPEDKMAATSVASNKMATSLTSDLFAEMNKFDQSNGMLNFSKSHSNILKIDEPVTSKADADMDTSVEASRSVAPTSETKRKMAKKITDYFSKKPY</sequence>
<accession>A0ACC0JDH7</accession>
<organism evidence="1 2">
    <name type="scientific">Choristoneura fumiferana</name>
    <name type="common">Spruce budworm moth</name>
    <name type="synonym">Archips fumiferana</name>
    <dbReference type="NCBI Taxonomy" id="7141"/>
    <lineage>
        <taxon>Eukaryota</taxon>
        <taxon>Metazoa</taxon>
        <taxon>Ecdysozoa</taxon>
        <taxon>Arthropoda</taxon>
        <taxon>Hexapoda</taxon>
        <taxon>Insecta</taxon>
        <taxon>Pterygota</taxon>
        <taxon>Neoptera</taxon>
        <taxon>Endopterygota</taxon>
        <taxon>Lepidoptera</taxon>
        <taxon>Glossata</taxon>
        <taxon>Ditrysia</taxon>
        <taxon>Tortricoidea</taxon>
        <taxon>Tortricidae</taxon>
        <taxon>Tortricinae</taxon>
        <taxon>Choristoneura</taxon>
    </lineage>
</organism>